<comment type="caution">
    <text evidence="2">The sequence shown here is derived from an EMBL/GenBank/DDBJ whole genome shotgun (WGS) entry which is preliminary data.</text>
</comment>
<name>A0ABR1WSU0_9PEZI</name>
<keyword evidence="3" id="KW-1185">Reference proteome</keyword>
<dbReference type="EMBL" id="JAQQWL010000002">
    <property type="protein sequence ID" value="KAK8086203.1"/>
    <property type="molecule type" value="Genomic_DNA"/>
</dbReference>
<sequence>MSIETLSAPEPPEDGFELCRQQAQPGQALSCSVAIVTPAATPAHSALHRASAPVQTPGNSVSPRSSIRIPFSQHLSAIPAKFTQLWTSVWKEGKLQIYREAIVTSIAFAALLMAGVTLWPTITAASDGRKSELLTEWNTRKDFLSHCEERPVLYWTNRSIACYGIWADTQQNHGLQEGLRRRHAAHSSDGIDSTRLPNLTEWNIPSILGEAKGTGFADICHNEDGVSVPCLDLPTDEADSLQPSSAKINKHIYRPIQEQKYHARESECAASLGEQDNYFQDRRLFCTFLVLRPATGKQIPMFT</sequence>
<reference evidence="2 3" key="1">
    <citation type="submission" date="2023-01" db="EMBL/GenBank/DDBJ databases">
        <title>Analysis of 21 Apiospora genomes using comparative genomics revels a genus with tremendous synthesis potential of carbohydrate active enzymes and secondary metabolites.</title>
        <authorList>
            <person name="Sorensen T."/>
        </authorList>
    </citation>
    <scope>NUCLEOTIDE SEQUENCE [LARGE SCALE GENOMIC DNA]</scope>
    <source>
        <strain evidence="2 3">CBS 135458</strain>
    </source>
</reference>
<organism evidence="2 3">
    <name type="scientific">Apiospora phragmitis</name>
    <dbReference type="NCBI Taxonomy" id="2905665"/>
    <lineage>
        <taxon>Eukaryota</taxon>
        <taxon>Fungi</taxon>
        <taxon>Dikarya</taxon>
        <taxon>Ascomycota</taxon>
        <taxon>Pezizomycotina</taxon>
        <taxon>Sordariomycetes</taxon>
        <taxon>Xylariomycetidae</taxon>
        <taxon>Amphisphaeriales</taxon>
        <taxon>Apiosporaceae</taxon>
        <taxon>Apiospora</taxon>
    </lineage>
</organism>
<protein>
    <submittedName>
        <fullName evidence="2">Uncharacterized protein</fullName>
    </submittedName>
</protein>
<accession>A0ABR1WSU0</accession>
<evidence type="ECO:0000313" key="2">
    <source>
        <dbReference type="EMBL" id="KAK8086203.1"/>
    </source>
</evidence>
<evidence type="ECO:0000256" key="1">
    <source>
        <dbReference type="SAM" id="Phobius"/>
    </source>
</evidence>
<feature type="transmembrane region" description="Helical" evidence="1">
    <location>
        <begin position="101"/>
        <end position="122"/>
    </location>
</feature>
<gene>
    <name evidence="2" type="ORF">PG994_001177</name>
</gene>
<proteinExistence type="predicted"/>
<keyword evidence="1" id="KW-0472">Membrane</keyword>
<keyword evidence="1" id="KW-0812">Transmembrane</keyword>
<dbReference type="RefSeq" id="XP_066720727.1">
    <property type="nucleotide sequence ID" value="XM_066852586.1"/>
</dbReference>
<evidence type="ECO:0000313" key="3">
    <source>
        <dbReference type="Proteomes" id="UP001480595"/>
    </source>
</evidence>
<dbReference type="GeneID" id="92085649"/>
<keyword evidence="1" id="KW-1133">Transmembrane helix</keyword>
<dbReference type="Proteomes" id="UP001480595">
    <property type="component" value="Unassembled WGS sequence"/>
</dbReference>